<keyword evidence="1" id="KW-0472">Membrane</keyword>
<feature type="transmembrane region" description="Helical" evidence="1">
    <location>
        <begin position="53"/>
        <end position="71"/>
    </location>
</feature>
<evidence type="ECO:0000313" key="3">
    <source>
        <dbReference type="Proteomes" id="UP000530412"/>
    </source>
</evidence>
<comment type="caution">
    <text evidence="2">The sequence shown here is derived from an EMBL/GenBank/DDBJ whole genome shotgun (WGS) entry which is preliminary data.</text>
</comment>
<protein>
    <submittedName>
        <fullName evidence="2">Uncharacterized protein</fullName>
    </submittedName>
</protein>
<reference evidence="2 3" key="1">
    <citation type="submission" date="2020-08" db="EMBL/GenBank/DDBJ databases">
        <title>Genomic Encyclopedia of Type Strains, Phase III (KMG-III): the genomes of soil and plant-associated and newly described type strains.</title>
        <authorList>
            <person name="Whitman W."/>
        </authorList>
    </citation>
    <scope>NUCLEOTIDE SEQUENCE [LARGE SCALE GENOMIC DNA]</scope>
    <source>
        <strain evidence="2 3">CECT 3271</strain>
    </source>
</reference>
<organism evidence="2 3">
    <name type="scientific">Streptomyces calvus</name>
    <dbReference type="NCBI Taxonomy" id="67282"/>
    <lineage>
        <taxon>Bacteria</taxon>
        <taxon>Bacillati</taxon>
        <taxon>Actinomycetota</taxon>
        <taxon>Actinomycetes</taxon>
        <taxon>Kitasatosporales</taxon>
        <taxon>Streptomycetaceae</taxon>
        <taxon>Streptomyces</taxon>
    </lineage>
</organism>
<sequence length="149" mass="15326">MATATGAGAMTALLLVALAVVHRAYLDPVPPAALPPDAAAAVYDTFVRFLHDSTRPLLVVAVVTALAAYLYGPGRAARAARGAAARVTAATGRALRRSGVDTGSTGRLLAKHRTWTTGAVVAAGALALLLWNHPRSPRWRSSSGSPQPP</sequence>
<accession>A0AA40SF15</accession>
<name>A0AA40SF15_9ACTN</name>
<proteinExistence type="predicted"/>
<dbReference type="Proteomes" id="UP000530412">
    <property type="component" value="Unassembled WGS sequence"/>
</dbReference>
<evidence type="ECO:0000256" key="1">
    <source>
        <dbReference type="SAM" id="Phobius"/>
    </source>
</evidence>
<dbReference type="EMBL" id="JACJIE010000008">
    <property type="protein sequence ID" value="MBA8945306.1"/>
    <property type="molecule type" value="Genomic_DNA"/>
</dbReference>
<evidence type="ECO:0000313" key="2">
    <source>
        <dbReference type="EMBL" id="MBA8945306.1"/>
    </source>
</evidence>
<keyword evidence="1" id="KW-0812">Transmembrane</keyword>
<keyword evidence="1" id="KW-1133">Transmembrane helix</keyword>
<gene>
    <name evidence="2" type="ORF">FHS33_003750</name>
</gene>
<dbReference type="AlphaFoldDB" id="A0AA40SF15"/>
<dbReference type="RefSeq" id="WP_182674950.1">
    <property type="nucleotide sequence ID" value="NZ_BMSU01000004.1"/>
</dbReference>